<evidence type="ECO:0000256" key="2">
    <source>
        <dbReference type="ARBA" id="ARBA00001933"/>
    </source>
</evidence>
<protein>
    <recommendedName>
        <fullName evidence="4 7">Alanine racemase</fullName>
        <ecNumber evidence="4 7">5.1.1.1</ecNumber>
    </recommendedName>
</protein>
<feature type="active site" description="Proton acceptor; specific for L-alanine" evidence="7">
    <location>
        <position position="268"/>
    </location>
</feature>
<dbReference type="NCBIfam" id="TIGR00492">
    <property type="entry name" value="alr"/>
    <property type="match status" value="1"/>
</dbReference>
<evidence type="ECO:0000256" key="3">
    <source>
        <dbReference type="ARBA" id="ARBA00007880"/>
    </source>
</evidence>
<evidence type="ECO:0000256" key="6">
    <source>
        <dbReference type="ARBA" id="ARBA00023235"/>
    </source>
</evidence>
<dbReference type="Pfam" id="PF01168">
    <property type="entry name" value="Ala_racemase_N"/>
    <property type="match status" value="1"/>
</dbReference>
<dbReference type="Pfam" id="PF00842">
    <property type="entry name" value="Ala_racemase_C"/>
    <property type="match status" value="1"/>
</dbReference>
<dbReference type="OrthoDB" id="9813814at2"/>
<geneLocation type="plasmid" evidence="11 12">
    <name>unnamed</name>
</geneLocation>
<dbReference type="KEGG" id="rgr:FZ934_19225"/>
<keyword evidence="5 7" id="KW-0663">Pyridoxal phosphate</keyword>
<comment type="pathway">
    <text evidence="7">Amino-acid biosynthesis; D-alanine biosynthesis; D-alanine from L-alanine: step 1/1.</text>
</comment>
<dbReference type="EC" id="5.1.1.1" evidence="4 7"/>
<dbReference type="HAMAP" id="MF_01201">
    <property type="entry name" value="Ala_racemase"/>
    <property type="match status" value="1"/>
</dbReference>
<dbReference type="UniPathway" id="UPA00042">
    <property type="reaction ID" value="UER00497"/>
</dbReference>
<keyword evidence="6 7" id="KW-0413">Isomerase</keyword>
<dbReference type="SUPFAM" id="SSF51419">
    <property type="entry name" value="PLP-binding barrel"/>
    <property type="match status" value="1"/>
</dbReference>
<sequence>MRLGELRIDEVGGAEGASGYLTIDLEALGRNYEALAHKAGPAGAAAVVKADAYGLGAERVAETVYQRGCRYFFVAQFAEASKLRPALPRDAQIFVLNGLQPGSEDICAYENIIPVINSIPQWRNWARTARKLGRRLPVVVQFDTGMSRLGLSPEERPLLAQEIAEQPDVEILFLMSHLASADDGENAQNWEQLEELRAITKEFPGYKLSFANSGGLFLGDAFNVGLARPGIALYGAPSGQPSPMEAVVRLDVAVIQTRTVPAGAKVGYGGVHVTSKQTRLATISAGYADGLPRSLSDRGAVYFGGIRLPIVGRVSMDSITIDISALPEGAIGLGSLVELLGPNQTLEDVARDAGTISYEILTALGHRYHRQYRSIASGRKSHVQ</sequence>
<dbReference type="GO" id="GO:0005829">
    <property type="term" value="C:cytosol"/>
    <property type="evidence" value="ECO:0007669"/>
    <property type="project" value="TreeGrafter"/>
</dbReference>
<evidence type="ECO:0000256" key="1">
    <source>
        <dbReference type="ARBA" id="ARBA00000316"/>
    </source>
</evidence>
<organism evidence="11 12">
    <name type="scientific">Rhizobium grahamii</name>
    <dbReference type="NCBI Taxonomy" id="1120045"/>
    <lineage>
        <taxon>Bacteria</taxon>
        <taxon>Pseudomonadati</taxon>
        <taxon>Pseudomonadota</taxon>
        <taxon>Alphaproteobacteria</taxon>
        <taxon>Hyphomicrobiales</taxon>
        <taxon>Rhizobiaceae</taxon>
        <taxon>Rhizobium/Agrobacterium group</taxon>
        <taxon>Rhizobium</taxon>
    </lineage>
</organism>
<evidence type="ECO:0000256" key="5">
    <source>
        <dbReference type="ARBA" id="ARBA00022898"/>
    </source>
</evidence>
<evidence type="ECO:0000313" key="12">
    <source>
        <dbReference type="Proteomes" id="UP000326881"/>
    </source>
</evidence>
<dbReference type="GO" id="GO:0030170">
    <property type="term" value="F:pyridoxal phosphate binding"/>
    <property type="evidence" value="ECO:0007669"/>
    <property type="project" value="UniProtKB-UniRule"/>
</dbReference>
<evidence type="ECO:0000259" key="10">
    <source>
        <dbReference type="SMART" id="SM01005"/>
    </source>
</evidence>
<dbReference type="InterPro" id="IPR001608">
    <property type="entry name" value="Ala_racemase_N"/>
</dbReference>
<dbReference type="AlphaFoldDB" id="A0A5Q0CFC0"/>
<dbReference type="Proteomes" id="UP000326881">
    <property type="component" value="Plasmid unnamed"/>
</dbReference>
<comment type="similarity">
    <text evidence="3 7">Belongs to the alanine racemase family.</text>
</comment>
<dbReference type="PANTHER" id="PTHR30511">
    <property type="entry name" value="ALANINE RACEMASE"/>
    <property type="match status" value="1"/>
</dbReference>
<dbReference type="InterPro" id="IPR000821">
    <property type="entry name" value="Ala_racemase"/>
</dbReference>
<comment type="cofactor">
    <cofactor evidence="2 7 8">
        <name>pyridoxal 5'-phosphate</name>
        <dbReference type="ChEBI" id="CHEBI:597326"/>
    </cofactor>
</comment>
<reference evidence="11 12" key="1">
    <citation type="submission" date="2019-08" db="EMBL/GenBank/DDBJ databases">
        <title>Prosopis cineraria nodule microbiome.</title>
        <authorList>
            <person name="Ali R."/>
            <person name="Chaluvadi S.R."/>
            <person name="Wang X."/>
        </authorList>
    </citation>
    <scope>NUCLEOTIDE SEQUENCE [LARGE SCALE GENOMIC DNA]</scope>
    <source>
        <strain evidence="11 12">BG7</strain>
        <plasmid evidence="11 12">unnamed</plasmid>
    </source>
</reference>
<dbReference type="GO" id="GO:0008784">
    <property type="term" value="F:alanine racemase activity"/>
    <property type="evidence" value="ECO:0007669"/>
    <property type="project" value="UniProtKB-UniRule"/>
</dbReference>
<proteinExistence type="inferred from homology"/>
<feature type="binding site" evidence="7 9">
    <location>
        <position position="316"/>
    </location>
    <ligand>
        <name>substrate</name>
    </ligand>
</feature>
<feature type="domain" description="Alanine racemase C-terminal" evidence="10">
    <location>
        <begin position="247"/>
        <end position="373"/>
    </location>
</feature>
<accession>A0A5Q0CFC0</accession>
<evidence type="ECO:0000256" key="7">
    <source>
        <dbReference type="HAMAP-Rule" id="MF_01201"/>
    </source>
</evidence>
<keyword evidence="11" id="KW-0614">Plasmid</keyword>
<dbReference type="Gene3D" id="3.20.20.10">
    <property type="entry name" value="Alanine racemase"/>
    <property type="match status" value="1"/>
</dbReference>
<dbReference type="SMART" id="SM01005">
    <property type="entry name" value="Ala_racemase_C"/>
    <property type="match status" value="1"/>
</dbReference>
<dbReference type="Gene3D" id="2.40.37.10">
    <property type="entry name" value="Lyase, Ornithine Decarboxylase, Chain A, domain 1"/>
    <property type="match status" value="1"/>
</dbReference>
<comment type="catalytic activity">
    <reaction evidence="1 7">
        <text>L-alanine = D-alanine</text>
        <dbReference type="Rhea" id="RHEA:20249"/>
        <dbReference type="ChEBI" id="CHEBI:57416"/>
        <dbReference type="ChEBI" id="CHEBI:57972"/>
        <dbReference type="EC" id="5.1.1.1"/>
    </reaction>
</comment>
<gene>
    <name evidence="11" type="primary">alr</name>
    <name evidence="11" type="ORF">FZ934_19225</name>
</gene>
<dbReference type="InterPro" id="IPR020622">
    <property type="entry name" value="Ala_racemase_pyridoxalP-BS"/>
</dbReference>
<evidence type="ECO:0000256" key="4">
    <source>
        <dbReference type="ARBA" id="ARBA00013089"/>
    </source>
</evidence>
<dbReference type="InterPro" id="IPR011079">
    <property type="entry name" value="Ala_racemase_C"/>
</dbReference>
<feature type="binding site" evidence="7 9">
    <location>
        <position position="148"/>
    </location>
    <ligand>
        <name>substrate</name>
    </ligand>
</feature>
<dbReference type="InterPro" id="IPR009006">
    <property type="entry name" value="Ala_racemase/Decarboxylase_C"/>
</dbReference>
<dbReference type="PRINTS" id="PR00992">
    <property type="entry name" value="ALARACEMASE"/>
</dbReference>
<dbReference type="EMBL" id="CP043499">
    <property type="protein sequence ID" value="QFY64022.1"/>
    <property type="molecule type" value="Genomic_DNA"/>
</dbReference>
<evidence type="ECO:0000256" key="8">
    <source>
        <dbReference type="PIRSR" id="PIRSR600821-50"/>
    </source>
</evidence>
<dbReference type="SUPFAM" id="SSF50621">
    <property type="entry name" value="Alanine racemase C-terminal domain-like"/>
    <property type="match status" value="1"/>
</dbReference>
<feature type="active site" description="Proton acceptor; specific for D-alanine" evidence="7">
    <location>
        <position position="49"/>
    </location>
</feature>
<keyword evidence="12" id="KW-1185">Reference proteome</keyword>
<dbReference type="PROSITE" id="PS00395">
    <property type="entry name" value="ALANINE_RACEMASE"/>
    <property type="match status" value="1"/>
</dbReference>
<dbReference type="GO" id="GO:0030632">
    <property type="term" value="P:D-alanine biosynthetic process"/>
    <property type="evidence" value="ECO:0007669"/>
    <property type="project" value="UniProtKB-UniRule"/>
</dbReference>
<name>A0A5Q0CFC0_9HYPH</name>
<dbReference type="PANTHER" id="PTHR30511:SF0">
    <property type="entry name" value="ALANINE RACEMASE, CATABOLIC-RELATED"/>
    <property type="match status" value="1"/>
</dbReference>
<comment type="function">
    <text evidence="7">Catalyzes the interconversion of L-alanine and D-alanine. May also act on other amino acids.</text>
</comment>
<feature type="modified residue" description="N6-(pyridoxal phosphate)lysine" evidence="7 8">
    <location>
        <position position="49"/>
    </location>
</feature>
<dbReference type="CDD" id="cd00430">
    <property type="entry name" value="PLPDE_III_AR"/>
    <property type="match status" value="1"/>
</dbReference>
<evidence type="ECO:0000313" key="11">
    <source>
        <dbReference type="EMBL" id="QFY64022.1"/>
    </source>
</evidence>
<dbReference type="InterPro" id="IPR029066">
    <property type="entry name" value="PLP-binding_barrel"/>
</dbReference>
<evidence type="ECO:0000256" key="9">
    <source>
        <dbReference type="PIRSR" id="PIRSR600821-52"/>
    </source>
</evidence>
<dbReference type="RefSeq" id="WP_153273945.1">
    <property type="nucleotide sequence ID" value="NZ_CP043499.1"/>
</dbReference>